<dbReference type="AlphaFoldDB" id="A0A430G5A2"/>
<keyword evidence="1" id="KW-0812">Transmembrane</keyword>
<evidence type="ECO:0000313" key="3">
    <source>
        <dbReference type="Proteomes" id="UP000287746"/>
    </source>
</evidence>
<feature type="transmembrane region" description="Helical" evidence="1">
    <location>
        <begin position="73"/>
        <end position="90"/>
    </location>
</feature>
<accession>A0A430G5A2</accession>
<keyword evidence="1" id="KW-0472">Membrane</keyword>
<evidence type="ECO:0000313" key="2">
    <source>
        <dbReference type="EMBL" id="RSY87366.1"/>
    </source>
</evidence>
<dbReference type="EMBL" id="QQYZ01000005">
    <property type="protein sequence ID" value="RSY87366.1"/>
    <property type="molecule type" value="Genomic_DNA"/>
</dbReference>
<evidence type="ECO:0000256" key="1">
    <source>
        <dbReference type="SAM" id="Phobius"/>
    </source>
</evidence>
<organism evidence="2 3">
    <name type="scientific">Sphingomonas koreensis</name>
    <dbReference type="NCBI Taxonomy" id="93064"/>
    <lineage>
        <taxon>Bacteria</taxon>
        <taxon>Pseudomonadati</taxon>
        <taxon>Pseudomonadota</taxon>
        <taxon>Alphaproteobacteria</taxon>
        <taxon>Sphingomonadales</taxon>
        <taxon>Sphingomonadaceae</taxon>
        <taxon>Sphingomonas</taxon>
    </lineage>
</organism>
<dbReference type="RefSeq" id="WP_164523239.1">
    <property type="nucleotide sequence ID" value="NZ_QQYZ01000005.1"/>
</dbReference>
<proteinExistence type="predicted"/>
<comment type="caution">
    <text evidence="2">The sequence shown here is derived from an EMBL/GenBank/DDBJ whole genome shotgun (WGS) entry which is preliminary data.</text>
</comment>
<name>A0A430G5A2_9SPHN</name>
<dbReference type="Proteomes" id="UP000287746">
    <property type="component" value="Unassembled WGS sequence"/>
</dbReference>
<protein>
    <submittedName>
        <fullName evidence="2">Uncharacterized protein</fullName>
    </submittedName>
</protein>
<feature type="transmembrane region" description="Helical" evidence="1">
    <location>
        <begin position="41"/>
        <end position="61"/>
    </location>
</feature>
<reference evidence="2 3" key="1">
    <citation type="submission" date="2018-07" db="EMBL/GenBank/DDBJ databases">
        <title>Genomic and Epidemiologic Investigation of an Indolent Hospital Outbreak.</title>
        <authorList>
            <person name="Johnson R.C."/>
            <person name="Deming C."/>
            <person name="Conlan S."/>
            <person name="Zellmer C.J."/>
            <person name="Michelin A.V."/>
            <person name="Lee-Lin S."/>
            <person name="Thomas P.J."/>
            <person name="Park M."/>
            <person name="Weingarten R.A."/>
            <person name="Less J."/>
            <person name="Dekker J.P."/>
            <person name="Frank K.M."/>
            <person name="Musser K.A."/>
            <person name="Mcquiston J.R."/>
            <person name="Henderson D.K."/>
            <person name="Lau A.F."/>
            <person name="Palmore T.N."/>
            <person name="Segre J.A."/>
        </authorList>
    </citation>
    <scope>NUCLEOTIDE SEQUENCE [LARGE SCALE GENOMIC DNA]</scope>
    <source>
        <strain evidence="2 3">SK-CDC1_0717</strain>
    </source>
</reference>
<gene>
    <name evidence="2" type="ORF">DAH66_06940</name>
</gene>
<keyword evidence="1" id="KW-1133">Transmembrane helix</keyword>
<sequence>MRLLRVNRNIFAPSAQDVSIFPLDAQDSFGQGGVMQELPTAGATVLAILMLAAFALAWGGVRLIRRGERQKSVLMIVCALVALGNVLIWTL</sequence>